<keyword evidence="2" id="KW-0732">Signal</keyword>
<dbReference type="EMBL" id="CP042806">
    <property type="protein sequence ID" value="QEE30430.1"/>
    <property type="molecule type" value="Genomic_DNA"/>
</dbReference>
<accession>A0A5B9EHW2</accession>
<evidence type="ECO:0000256" key="2">
    <source>
        <dbReference type="SAM" id="SignalP"/>
    </source>
</evidence>
<protein>
    <recommendedName>
        <fullName evidence="5">Outer membrane lipoprotein-sorting protein</fullName>
    </recommendedName>
</protein>
<keyword evidence="4" id="KW-1185">Reference proteome</keyword>
<evidence type="ECO:0000313" key="4">
    <source>
        <dbReference type="Proteomes" id="UP000321820"/>
    </source>
</evidence>
<keyword evidence="1" id="KW-0175">Coiled coil</keyword>
<feature type="coiled-coil region" evidence="1">
    <location>
        <begin position="112"/>
        <end position="139"/>
    </location>
</feature>
<feature type="signal peptide" evidence="2">
    <location>
        <begin position="1"/>
        <end position="28"/>
    </location>
</feature>
<dbReference type="KEGG" id="talb:FTW19_22060"/>
<feature type="chain" id="PRO_5022962613" description="Outer membrane lipoprotein-sorting protein" evidence="2">
    <location>
        <begin position="29"/>
        <end position="269"/>
    </location>
</feature>
<dbReference type="AlphaFoldDB" id="A0A5B9EHW2"/>
<evidence type="ECO:0000256" key="1">
    <source>
        <dbReference type="SAM" id="Coils"/>
    </source>
</evidence>
<dbReference type="OrthoDB" id="113691at2"/>
<proteinExistence type="predicted"/>
<sequence>MTRWFPFRTLLLISPLLFCIGQRQMANAQQPGGFSLVTNPPLLTEQIIENLVKRNIERAQTLHAYSGTRIYQVEYRGFPGGRSAEMVVDVKYQSPGTKEFTIRSATGSKMIIEKVFKKLLQAEKEALALEAQKRAALNSDNYSFTLVGYENTSSGLTYVLTVEPKTKDKFLYRGRIWVDAGDFAVARLAAEPAKNPSFWTKDSEIEQVYMKVNEFWLPVRNHSITEIRLGGTAELTILYSDYRVISKEEVNKLSALKSGRPADAIPAQH</sequence>
<organism evidence="3 4">
    <name type="scientific">Terriglobus albidus</name>
    <dbReference type="NCBI Taxonomy" id="1592106"/>
    <lineage>
        <taxon>Bacteria</taxon>
        <taxon>Pseudomonadati</taxon>
        <taxon>Acidobacteriota</taxon>
        <taxon>Terriglobia</taxon>
        <taxon>Terriglobales</taxon>
        <taxon>Acidobacteriaceae</taxon>
        <taxon>Terriglobus</taxon>
    </lineage>
</organism>
<dbReference type="Gene3D" id="2.50.20.10">
    <property type="entry name" value="Lipoprotein localisation LolA/LolB/LppX"/>
    <property type="match status" value="1"/>
</dbReference>
<gene>
    <name evidence="3" type="ORF">FTW19_22060</name>
</gene>
<evidence type="ECO:0008006" key="5">
    <source>
        <dbReference type="Google" id="ProtNLM"/>
    </source>
</evidence>
<evidence type="ECO:0000313" key="3">
    <source>
        <dbReference type="EMBL" id="QEE30430.1"/>
    </source>
</evidence>
<reference evidence="3 4" key="1">
    <citation type="submission" date="2019-08" db="EMBL/GenBank/DDBJ databases">
        <title>Complete genome sequence of Terriglobus albidus strain ORNL.</title>
        <authorList>
            <person name="Podar M."/>
        </authorList>
    </citation>
    <scope>NUCLEOTIDE SEQUENCE [LARGE SCALE GENOMIC DNA]</scope>
    <source>
        <strain evidence="3 4">ORNL</strain>
    </source>
</reference>
<name>A0A5B9EHW2_9BACT</name>
<dbReference type="Proteomes" id="UP000321820">
    <property type="component" value="Chromosome"/>
</dbReference>
<dbReference type="RefSeq" id="WP_147649743.1">
    <property type="nucleotide sequence ID" value="NZ_CP042806.1"/>
</dbReference>